<dbReference type="PANTHER" id="PTHR46558:SF4">
    <property type="entry name" value="DNA-BIDING PHAGE PROTEIN"/>
    <property type="match status" value="1"/>
</dbReference>
<dbReference type="SMART" id="SM00530">
    <property type="entry name" value="HTH_XRE"/>
    <property type="match status" value="1"/>
</dbReference>
<dbReference type="CDD" id="cd00093">
    <property type="entry name" value="HTH_XRE"/>
    <property type="match status" value="1"/>
</dbReference>
<dbReference type="Pfam" id="PF01381">
    <property type="entry name" value="HTH_3"/>
    <property type="match status" value="1"/>
</dbReference>
<proteinExistence type="predicted"/>
<dbReference type="EMBL" id="BK016242">
    <property type="protein sequence ID" value="DAG04316.1"/>
    <property type="molecule type" value="Genomic_DNA"/>
</dbReference>
<feature type="domain" description="HTH cro/C1-type" evidence="2">
    <location>
        <begin position="8"/>
        <end position="62"/>
    </location>
</feature>
<evidence type="ECO:0000256" key="1">
    <source>
        <dbReference type="ARBA" id="ARBA00023125"/>
    </source>
</evidence>
<reference evidence="3" key="1">
    <citation type="journal article" date="2021" name="Proc. Natl. Acad. Sci. U.S.A.">
        <title>A Catalog of Tens of Thousands of Viruses from Human Metagenomes Reveals Hidden Associations with Chronic Diseases.</title>
        <authorList>
            <person name="Tisza M.J."/>
            <person name="Buck C.B."/>
        </authorList>
    </citation>
    <scope>NUCLEOTIDE SEQUENCE</scope>
    <source>
        <strain evidence="3">CtYkG6</strain>
    </source>
</reference>
<dbReference type="InterPro" id="IPR010982">
    <property type="entry name" value="Lambda_DNA-bd_dom_sf"/>
</dbReference>
<protein>
    <submittedName>
        <fullName evidence="3">Helix-turn-helix domain protein</fullName>
    </submittedName>
</protein>
<evidence type="ECO:0000313" key="3">
    <source>
        <dbReference type="EMBL" id="DAG04316.1"/>
    </source>
</evidence>
<dbReference type="PANTHER" id="PTHR46558">
    <property type="entry name" value="TRACRIPTIONAL REGULATORY PROTEIN-RELATED-RELATED"/>
    <property type="match status" value="1"/>
</dbReference>
<sequence length="99" mass="11445">MEELNLQLKQIRKMRRMSQGDLAEAVGVSSRVISAWERQETELTIKHAKKICEVLDCTFEELIGEKSSPEQLENSKQLDDLFNKLKDVDAVITELQKRI</sequence>
<accession>A0A8S5VC63</accession>
<evidence type="ECO:0000259" key="2">
    <source>
        <dbReference type="PROSITE" id="PS50943"/>
    </source>
</evidence>
<dbReference type="GO" id="GO:0003677">
    <property type="term" value="F:DNA binding"/>
    <property type="evidence" value="ECO:0007669"/>
    <property type="project" value="UniProtKB-KW"/>
</dbReference>
<dbReference type="Gene3D" id="1.10.260.40">
    <property type="entry name" value="lambda repressor-like DNA-binding domains"/>
    <property type="match status" value="1"/>
</dbReference>
<name>A0A8S5VC63_9CAUD</name>
<dbReference type="SUPFAM" id="SSF47413">
    <property type="entry name" value="lambda repressor-like DNA-binding domains"/>
    <property type="match status" value="1"/>
</dbReference>
<organism evidence="3">
    <name type="scientific">Siphoviridae sp. ctYkG6</name>
    <dbReference type="NCBI Taxonomy" id="2825551"/>
    <lineage>
        <taxon>Viruses</taxon>
        <taxon>Duplodnaviria</taxon>
        <taxon>Heunggongvirae</taxon>
        <taxon>Uroviricota</taxon>
        <taxon>Caudoviricetes</taxon>
    </lineage>
</organism>
<dbReference type="InterPro" id="IPR001387">
    <property type="entry name" value="Cro/C1-type_HTH"/>
</dbReference>
<keyword evidence="1" id="KW-0238">DNA-binding</keyword>
<dbReference type="PROSITE" id="PS50943">
    <property type="entry name" value="HTH_CROC1"/>
    <property type="match status" value="1"/>
</dbReference>